<gene>
    <name evidence="5" type="ORF">M0R45_030995</name>
</gene>
<sequence>MDAKLIDQTCRKTPNYNLCVQSIKLDRRSSGADLVGLAIIIIDAVGHKATITMNKINALLKQTPGNQALVDCSNEYAQIIDDFVATSKFTINAGSYSLAKAYMKLAPKNALSCEQSFKGRSALTNLNNDLIKVANVAEAVAVQLPN</sequence>
<evidence type="ECO:0000313" key="5">
    <source>
        <dbReference type="EMBL" id="KAK9922533.1"/>
    </source>
</evidence>
<dbReference type="EMBL" id="JBEDUW010000006">
    <property type="protein sequence ID" value="KAK9922533.1"/>
    <property type="molecule type" value="Genomic_DNA"/>
</dbReference>
<evidence type="ECO:0000256" key="2">
    <source>
        <dbReference type="ARBA" id="ARBA00023157"/>
    </source>
</evidence>
<dbReference type="NCBIfam" id="TIGR01614">
    <property type="entry name" value="PME_inhib"/>
    <property type="match status" value="1"/>
</dbReference>
<keyword evidence="6" id="KW-1185">Reference proteome</keyword>
<feature type="domain" description="Pectinesterase inhibitor" evidence="4">
    <location>
        <begin position="1"/>
        <end position="140"/>
    </location>
</feature>
<evidence type="ECO:0000256" key="3">
    <source>
        <dbReference type="ARBA" id="ARBA00038471"/>
    </source>
</evidence>
<dbReference type="Pfam" id="PF04043">
    <property type="entry name" value="PMEI"/>
    <property type="match status" value="1"/>
</dbReference>
<dbReference type="GO" id="GO:0004857">
    <property type="term" value="F:enzyme inhibitor activity"/>
    <property type="evidence" value="ECO:0007669"/>
    <property type="project" value="InterPro"/>
</dbReference>
<evidence type="ECO:0000313" key="6">
    <source>
        <dbReference type="Proteomes" id="UP001457282"/>
    </source>
</evidence>
<dbReference type="PANTHER" id="PTHR35357">
    <property type="entry name" value="OS02G0537100 PROTEIN"/>
    <property type="match status" value="1"/>
</dbReference>
<keyword evidence="1" id="KW-0732">Signal</keyword>
<evidence type="ECO:0000256" key="1">
    <source>
        <dbReference type="ARBA" id="ARBA00022729"/>
    </source>
</evidence>
<dbReference type="Proteomes" id="UP001457282">
    <property type="component" value="Unassembled WGS sequence"/>
</dbReference>
<comment type="similarity">
    <text evidence="3">Belongs to the PMEI family.</text>
</comment>
<reference evidence="5 6" key="1">
    <citation type="journal article" date="2023" name="G3 (Bethesda)">
        <title>A chromosome-length genome assembly and annotation of blackberry (Rubus argutus, cv. 'Hillquist').</title>
        <authorList>
            <person name="Bruna T."/>
            <person name="Aryal R."/>
            <person name="Dudchenko O."/>
            <person name="Sargent D.J."/>
            <person name="Mead D."/>
            <person name="Buti M."/>
            <person name="Cavallini A."/>
            <person name="Hytonen T."/>
            <person name="Andres J."/>
            <person name="Pham M."/>
            <person name="Weisz D."/>
            <person name="Mascagni F."/>
            <person name="Usai G."/>
            <person name="Natali L."/>
            <person name="Bassil N."/>
            <person name="Fernandez G.E."/>
            <person name="Lomsadze A."/>
            <person name="Armour M."/>
            <person name="Olukolu B."/>
            <person name="Poorten T."/>
            <person name="Britton C."/>
            <person name="Davik J."/>
            <person name="Ashrafi H."/>
            <person name="Aiden E.L."/>
            <person name="Borodovsky M."/>
            <person name="Worthington M."/>
        </authorList>
    </citation>
    <scope>NUCLEOTIDE SEQUENCE [LARGE SCALE GENOMIC DNA]</scope>
    <source>
        <strain evidence="5">PI 553951</strain>
    </source>
</reference>
<dbReference type="SMART" id="SM00856">
    <property type="entry name" value="PMEI"/>
    <property type="match status" value="1"/>
</dbReference>
<dbReference type="SUPFAM" id="SSF101148">
    <property type="entry name" value="Plant invertase/pectin methylesterase inhibitor"/>
    <property type="match status" value="1"/>
</dbReference>
<comment type="caution">
    <text evidence="5">The sequence shown here is derived from an EMBL/GenBank/DDBJ whole genome shotgun (WGS) entry which is preliminary data.</text>
</comment>
<dbReference type="PANTHER" id="PTHR35357:SF8">
    <property type="entry name" value="OS01G0111000 PROTEIN"/>
    <property type="match status" value="1"/>
</dbReference>
<keyword evidence="2" id="KW-1015">Disulfide bond</keyword>
<dbReference type="InterPro" id="IPR006501">
    <property type="entry name" value="Pectinesterase_inhib_dom"/>
</dbReference>
<dbReference type="InterPro" id="IPR035513">
    <property type="entry name" value="Invertase/methylesterase_inhib"/>
</dbReference>
<proteinExistence type="inferred from homology"/>
<organism evidence="5 6">
    <name type="scientific">Rubus argutus</name>
    <name type="common">Southern blackberry</name>
    <dbReference type="NCBI Taxonomy" id="59490"/>
    <lineage>
        <taxon>Eukaryota</taxon>
        <taxon>Viridiplantae</taxon>
        <taxon>Streptophyta</taxon>
        <taxon>Embryophyta</taxon>
        <taxon>Tracheophyta</taxon>
        <taxon>Spermatophyta</taxon>
        <taxon>Magnoliopsida</taxon>
        <taxon>eudicotyledons</taxon>
        <taxon>Gunneridae</taxon>
        <taxon>Pentapetalae</taxon>
        <taxon>rosids</taxon>
        <taxon>fabids</taxon>
        <taxon>Rosales</taxon>
        <taxon>Rosaceae</taxon>
        <taxon>Rosoideae</taxon>
        <taxon>Rosoideae incertae sedis</taxon>
        <taxon>Rubus</taxon>
    </lineage>
</organism>
<evidence type="ECO:0000259" key="4">
    <source>
        <dbReference type="SMART" id="SM00856"/>
    </source>
</evidence>
<protein>
    <recommendedName>
        <fullName evidence="4">Pectinesterase inhibitor domain-containing protein</fullName>
    </recommendedName>
</protein>
<accession>A0AAW1WEQ0</accession>
<dbReference type="Gene3D" id="1.20.140.40">
    <property type="entry name" value="Invertase/pectin methylesterase inhibitor family protein"/>
    <property type="match status" value="1"/>
</dbReference>
<dbReference type="AlphaFoldDB" id="A0AAW1WEQ0"/>
<name>A0AAW1WEQ0_RUBAR</name>